<evidence type="ECO:0000313" key="9">
    <source>
        <dbReference type="Proteomes" id="UP001224890"/>
    </source>
</evidence>
<feature type="binding site" evidence="5">
    <location>
        <position position="278"/>
    </location>
    <ligand>
        <name>FAD</name>
        <dbReference type="ChEBI" id="CHEBI:57692"/>
    </ligand>
</feature>
<dbReference type="PANTHER" id="PTHR43563">
    <property type="entry name" value="AMINE OXIDASE"/>
    <property type="match status" value="1"/>
</dbReference>
<dbReference type="Proteomes" id="UP001224890">
    <property type="component" value="Unassembled WGS sequence"/>
</dbReference>
<evidence type="ECO:0000256" key="3">
    <source>
        <dbReference type="ARBA" id="ARBA00023002"/>
    </source>
</evidence>
<proteinExistence type="inferred from homology"/>
<feature type="domain" description="Amine oxidase" evidence="7">
    <location>
        <begin position="46"/>
        <end position="480"/>
    </location>
</feature>
<dbReference type="AlphaFoldDB" id="A0AAJ0AT66"/>
<evidence type="ECO:0000256" key="6">
    <source>
        <dbReference type="RuleBase" id="RU362067"/>
    </source>
</evidence>
<accession>A0AAJ0AT66</accession>
<dbReference type="InterPro" id="IPR002937">
    <property type="entry name" value="Amino_oxidase"/>
</dbReference>
<dbReference type="Gene3D" id="3.50.50.60">
    <property type="entry name" value="FAD/NAD(P)-binding domain"/>
    <property type="match status" value="2"/>
</dbReference>
<comment type="cofactor">
    <cofactor evidence="1 6">
        <name>FAD</name>
        <dbReference type="ChEBI" id="CHEBI:57692"/>
    </cofactor>
</comment>
<evidence type="ECO:0000259" key="7">
    <source>
        <dbReference type="Pfam" id="PF01593"/>
    </source>
</evidence>
<dbReference type="Gene3D" id="3.90.660.10">
    <property type="match status" value="2"/>
</dbReference>
<dbReference type="RefSeq" id="XP_060432196.1">
    <property type="nucleotide sequence ID" value="XM_060580383.1"/>
</dbReference>
<evidence type="ECO:0000256" key="5">
    <source>
        <dbReference type="PIRSR" id="PIRSR601613-1"/>
    </source>
</evidence>
<keyword evidence="6" id="KW-0274">FAD</keyword>
<dbReference type="InterPro" id="IPR001613">
    <property type="entry name" value="Flavin_amine_oxidase"/>
</dbReference>
<dbReference type="PRINTS" id="PR00757">
    <property type="entry name" value="AMINEOXDASEF"/>
</dbReference>
<protein>
    <recommendedName>
        <fullName evidence="6">Amine oxidase</fullName>
        <ecNumber evidence="6">1.4.3.-</ecNumber>
    </recommendedName>
</protein>
<keyword evidence="3 6" id="KW-0560">Oxidoreductase</keyword>
<evidence type="ECO:0000313" key="8">
    <source>
        <dbReference type="EMBL" id="KAK1688501.1"/>
    </source>
</evidence>
<keyword evidence="6" id="KW-0285">Flavoprotein</keyword>
<gene>
    <name evidence="8" type="ORF">BDP55DRAFT_738149</name>
</gene>
<dbReference type="EMBL" id="JAHMHR010000011">
    <property type="protein sequence ID" value="KAK1688501.1"/>
    <property type="molecule type" value="Genomic_DNA"/>
</dbReference>
<evidence type="ECO:0000256" key="2">
    <source>
        <dbReference type="ARBA" id="ARBA00005995"/>
    </source>
</evidence>
<dbReference type="GO" id="GO:0097621">
    <property type="term" value="F:monoamine oxidase activity"/>
    <property type="evidence" value="ECO:0007669"/>
    <property type="project" value="UniProtKB-EC"/>
</dbReference>
<dbReference type="GeneID" id="85464909"/>
<feature type="binding site" evidence="5">
    <location>
        <position position="386"/>
    </location>
    <ligand>
        <name>substrate</name>
    </ligand>
</feature>
<organism evidence="8 9">
    <name type="scientific">Colletotrichum godetiae</name>
    <dbReference type="NCBI Taxonomy" id="1209918"/>
    <lineage>
        <taxon>Eukaryota</taxon>
        <taxon>Fungi</taxon>
        <taxon>Dikarya</taxon>
        <taxon>Ascomycota</taxon>
        <taxon>Pezizomycotina</taxon>
        <taxon>Sordariomycetes</taxon>
        <taxon>Hypocreomycetidae</taxon>
        <taxon>Glomerellales</taxon>
        <taxon>Glomerellaceae</taxon>
        <taxon>Colletotrichum</taxon>
        <taxon>Colletotrichum acutatum species complex</taxon>
    </lineage>
</organism>
<comment type="catalytic activity">
    <reaction evidence="4">
        <text>a secondary aliphatic amine + O2 + H2O = a primary amine + an aldehyde + H2O2</text>
        <dbReference type="Rhea" id="RHEA:26414"/>
        <dbReference type="ChEBI" id="CHEBI:15377"/>
        <dbReference type="ChEBI" id="CHEBI:15379"/>
        <dbReference type="ChEBI" id="CHEBI:16240"/>
        <dbReference type="ChEBI" id="CHEBI:17478"/>
        <dbReference type="ChEBI" id="CHEBI:58855"/>
        <dbReference type="ChEBI" id="CHEBI:65296"/>
        <dbReference type="EC" id="1.4.3.4"/>
    </reaction>
</comment>
<dbReference type="SUPFAM" id="SSF51905">
    <property type="entry name" value="FAD/NAD(P)-binding domain"/>
    <property type="match status" value="1"/>
</dbReference>
<evidence type="ECO:0000256" key="1">
    <source>
        <dbReference type="ARBA" id="ARBA00001974"/>
    </source>
</evidence>
<dbReference type="EC" id="1.4.3.-" evidence="6"/>
<sequence>MPPTREGYLWTPYGKTIGLSTKAVVESTSETFLTNTYDVVVIGSGFAGLIAARNLSRDSGIRVLLLEGRDRIGGRTWTANALGEDFEMGGTWVHWKVFSTHQPHVFTEIHRYGLQSNLKTSSGTAAVENTLYTPKDSKPGLVDTFATNTAVQNVADAFFSIDGLSSRELMPYPHDPFRLPETWIKYDHLSAKDRLDQLLDVSQHDKDVFDAMISSFGAVPGSECGFTEVLRWYALGGHSMAGTFELAGMYKLGGGGMTSLARAILDDYRGHVLFDTVVEKVEQQGSTVVVSTKNGSQFEAKYCISTVPLNCLSDVTFLPPLSPLRMDAIREGHINKGSKVHFRLAKPEPGWFSMANGHGTSPWCFAFSDHNGTTDEADPGNFCIGFGYGAHHIDPKASDEMITTFQNNIKPGSEITAYLTHDWANDSLAKGTWSCWGPNSMTKWLKELQRPEGRIHFASADWAEGWRGFVDGAIERGTAVGREIETLLSEDNVAAQL</sequence>
<dbReference type="PANTHER" id="PTHR43563:SF1">
    <property type="entry name" value="AMINE OXIDASE [FLAVIN-CONTAINING] B"/>
    <property type="match status" value="1"/>
</dbReference>
<keyword evidence="9" id="KW-1185">Reference proteome</keyword>
<comment type="caution">
    <text evidence="8">The sequence shown here is derived from an EMBL/GenBank/DDBJ whole genome shotgun (WGS) entry which is preliminary data.</text>
</comment>
<evidence type="ECO:0000256" key="4">
    <source>
        <dbReference type="ARBA" id="ARBA00048448"/>
    </source>
</evidence>
<comment type="similarity">
    <text evidence="2 6">Belongs to the flavin monoamine oxidase family.</text>
</comment>
<dbReference type="InterPro" id="IPR036188">
    <property type="entry name" value="FAD/NAD-bd_sf"/>
</dbReference>
<dbReference type="Pfam" id="PF01593">
    <property type="entry name" value="Amino_oxidase"/>
    <property type="match status" value="1"/>
</dbReference>
<reference evidence="8" key="1">
    <citation type="submission" date="2021-06" db="EMBL/GenBank/DDBJ databases">
        <title>Comparative genomics, transcriptomics and evolutionary studies reveal genomic signatures of adaptation to plant cell wall in hemibiotrophic fungi.</title>
        <authorList>
            <consortium name="DOE Joint Genome Institute"/>
            <person name="Baroncelli R."/>
            <person name="Diaz J.F."/>
            <person name="Benocci T."/>
            <person name="Peng M."/>
            <person name="Battaglia E."/>
            <person name="Haridas S."/>
            <person name="Andreopoulos W."/>
            <person name="Labutti K."/>
            <person name="Pangilinan J."/>
            <person name="Floch G.L."/>
            <person name="Makela M.R."/>
            <person name="Henrissat B."/>
            <person name="Grigoriev I.V."/>
            <person name="Crouch J.A."/>
            <person name="De Vries R.P."/>
            <person name="Sukno S.A."/>
            <person name="Thon M.R."/>
        </authorList>
    </citation>
    <scope>NUCLEOTIDE SEQUENCE</scope>
    <source>
        <strain evidence="8">CBS 193.32</strain>
    </source>
</reference>
<name>A0AAJ0AT66_9PEZI</name>
<dbReference type="InterPro" id="IPR050703">
    <property type="entry name" value="Flavin_MAO"/>
</dbReference>